<feature type="region of interest" description="Disordered" evidence="1">
    <location>
        <begin position="163"/>
        <end position="184"/>
    </location>
</feature>
<evidence type="ECO:0000313" key="2">
    <source>
        <dbReference type="EMBL" id="KAK3892253.1"/>
    </source>
</evidence>
<organism evidence="2 3">
    <name type="scientific">Petrolisthes cinctipes</name>
    <name type="common">Flat porcelain crab</name>
    <dbReference type="NCBI Taxonomy" id="88211"/>
    <lineage>
        <taxon>Eukaryota</taxon>
        <taxon>Metazoa</taxon>
        <taxon>Ecdysozoa</taxon>
        <taxon>Arthropoda</taxon>
        <taxon>Crustacea</taxon>
        <taxon>Multicrustacea</taxon>
        <taxon>Malacostraca</taxon>
        <taxon>Eumalacostraca</taxon>
        <taxon>Eucarida</taxon>
        <taxon>Decapoda</taxon>
        <taxon>Pleocyemata</taxon>
        <taxon>Anomura</taxon>
        <taxon>Galatheoidea</taxon>
        <taxon>Porcellanidae</taxon>
        <taxon>Petrolisthes</taxon>
    </lineage>
</organism>
<evidence type="ECO:0000256" key="1">
    <source>
        <dbReference type="SAM" id="MobiDB-lite"/>
    </source>
</evidence>
<dbReference type="Proteomes" id="UP001286313">
    <property type="component" value="Unassembled WGS sequence"/>
</dbReference>
<comment type="caution">
    <text evidence="2">The sequence shown here is derived from an EMBL/GenBank/DDBJ whole genome shotgun (WGS) entry which is preliminary data.</text>
</comment>
<protein>
    <submittedName>
        <fullName evidence="2">Uncharacterized protein</fullName>
    </submittedName>
</protein>
<dbReference type="AlphaFoldDB" id="A0AAE1L1M8"/>
<evidence type="ECO:0000313" key="3">
    <source>
        <dbReference type="Proteomes" id="UP001286313"/>
    </source>
</evidence>
<keyword evidence="3" id="KW-1185">Reference proteome</keyword>
<proteinExistence type="predicted"/>
<accession>A0AAE1L1M8</accession>
<dbReference type="EMBL" id="JAWQEG010000271">
    <property type="protein sequence ID" value="KAK3892253.1"/>
    <property type="molecule type" value="Genomic_DNA"/>
</dbReference>
<name>A0AAE1L1M8_PETCI</name>
<sequence>MYLPVGAATAGGGGLSTCPSYADSVATSLTQMAFASMAITVFNASTEEGTKNGGKSPLLSRQKQKKIHLLSHENQNEFLEHLHDEGAPNPHPQQAGTPTYDSWKVKEALYSLSDAVSSNPEAALHIMLRFGGSRLLQALPLVLLSSLMSVADAVGNVINNINNNNRNNNHNSDNNINNDNTNLDANINNANQINIVPLGG</sequence>
<gene>
    <name evidence="2" type="ORF">Pcinc_003874</name>
</gene>
<reference evidence="2" key="1">
    <citation type="submission" date="2023-10" db="EMBL/GenBank/DDBJ databases">
        <title>Genome assemblies of two species of porcelain crab, Petrolisthes cinctipes and Petrolisthes manimaculis (Anomura: Porcellanidae).</title>
        <authorList>
            <person name="Angst P."/>
        </authorList>
    </citation>
    <scope>NUCLEOTIDE SEQUENCE</scope>
    <source>
        <strain evidence="2">PB745_01</strain>
        <tissue evidence="2">Gill</tissue>
    </source>
</reference>